<dbReference type="AlphaFoldDB" id="A0A8X7P2T1"/>
<gene>
    <name evidence="2" type="ORF">Bca52824_095323</name>
</gene>
<organism evidence="2 3">
    <name type="scientific">Brassica carinata</name>
    <name type="common">Ethiopian mustard</name>
    <name type="synonym">Abyssinian cabbage</name>
    <dbReference type="NCBI Taxonomy" id="52824"/>
    <lineage>
        <taxon>Eukaryota</taxon>
        <taxon>Viridiplantae</taxon>
        <taxon>Streptophyta</taxon>
        <taxon>Embryophyta</taxon>
        <taxon>Tracheophyta</taxon>
        <taxon>Spermatophyta</taxon>
        <taxon>Magnoliopsida</taxon>
        <taxon>eudicotyledons</taxon>
        <taxon>Gunneridae</taxon>
        <taxon>Pentapetalae</taxon>
        <taxon>rosids</taxon>
        <taxon>malvids</taxon>
        <taxon>Brassicales</taxon>
        <taxon>Brassicaceae</taxon>
        <taxon>Brassiceae</taxon>
        <taxon>Brassica</taxon>
    </lineage>
</organism>
<dbReference type="OrthoDB" id="1939753at2759"/>
<evidence type="ECO:0000313" key="3">
    <source>
        <dbReference type="Proteomes" id="UP000886595"/>
    </source>
</evidence>
<feature type="compositionally biased region" description="Polar residues" evidence="1">
    <location>
        <begin position="739"/>
        <end position="750"/>
    </location>
</feature>
<dbReference type="EMBL" id="JAAMPC010000342">
    <property type="protein sequence ID" value="KAG2242833.1"/>
    <property type="molecule type" value="Genomic_DNA"/>
</dbReference>
<reference evidence="2 3" key="1">
    <citation type="submission" date="2020-02" db="EMBL/GenBank/DDBJ databases">
        <authorList>
            <person name="Ma Q."/>
            <person name="Huang Y."/>
            <person name="Song X."/>
            <person name="Pei D."/>
        </authorList>
    </citation>
    <scope>NUCLEOTIDE SEQUENCE [LARGE SCALE GENOMIC DNA]</scope>
    <source>
        <strain evidence="2">Sxm20200214</strain>
        <tissue evidence="2">Leaf</tissue>
    </source>
</reference>
<keyword evidence="3" id="KW-1185">Reference proteome</keyword>
<sequence length="835" mass="89910">MDSQDHNNNAPPSPGGKSHVCSKCGWNYPNPHPSAKNRRAHKKICGTIKGFETLGSDQNLDLQKEHCLDDEQKTPSPKAVDERIGDISEEDVFADAVCEFSSSLSIKEKEEETAANGMAKSATDLGETQHCNKRPEVVQESLDVLLPVQTLENFPSSVEADTGGESSSDSLIEQSREAQVIHDGRTISNVGLETEYKGNGADESESVLASAIGKRVDTCASSWNDEVIYSDLEGPHGFAFAVEEMNMNPPGEADYTAVSDKIPVDAPPVETIAGQTINTSLSALDATIPFAENSRVSLHGTKALEDKLPLKDLSIRREVPSPDKTEPQGQISLVALKEFPTAVPKIDPEDIKMKPEEGESPFGASQETVESETVRTSLPAVDPIVAVSSADVSHSETIPGQVTNTSLSALDAATPFAENAHVSLHGTKGLEEFKSVNPCFPETHKGEECETATLTQADNLGNRYEGLSIGREVPSPDKIPLEDKTEPHGHTSLVAVKEFPSVENIVMSKIDLEDSKIKAESSFGASQDIVESETVRTVEDPTVADSNADVSHSDLIAPGSELVQANVVAEENSTISELSSESSCALEHYVSPESVVLERDDEPSVQNNSLTETCEDSILQIGAEACESTDKEDCATPNQKLVESGRTEPNRVVGGLGVIQASEIDGNVKAHNTYAEVPVTIESNDHRDLGRLQNLSEAHIRSLVLSPLVTRDNTSYAISGHSEPENGSQSSSVDVGQSKNQEITTSWSTGKEQHVPLKNLLNEARSPRLAAAEANNIQRVSSILDQGTSPEEDGGWPERREVSQEWNSPAKYPVERKVKGRPFWVPFVCCSSAAK</sequence>
<dbReference type="PANTHER" id="PTHR35746">
    <property type="entry name" value="PENTATRICOPEPTIDE REPEAT (PPR) SUPERFAMILY PROTEIN"/>
    <property type="match status" value="1"/>
</dbReference>
<feature type="compositionally biased region" description="Basic and acidic residues" evidence="1">
    <location>
        <begin position="346"/>
        <end position="357"/>
    </location>
</feature>
<feature type="compositionally biased region" description="Polar residues" evidence="1">
    <location>
        <begin position="780"/>
        <end position="789"/>
    </location>
</feature>
<feature type="region of interest" description="Disordered" evidence="1">
    <location>
        <begin position="780"/>
        <end position="813"/>
    </location>
</feature>
<evidence type="ECO:0000313" key="2">
    <source>
        <dbReference type="EMBL" id="KAG2242833.1"/>
    </source>
</evidence>
<feature type="region of interest" description="Disordered" evidence="1">
    <location>
        <begin position="1"/>
        <end position="24"/>
    </location>
</feature>
<dbReference type="PANTHER" id="PTHR35746:SF3">
    <property type="entry name" value="C2H2-TYPE DOMAIN-CONTAINING PROTEIN"/>
    <property type="match status" value="1"/>
</dbReference>
<accession>A0A8X7P2T1</accession>
<protein>
    <submittedName>
        <fullName evidence="2">Uncharacterized protein</fullName>
    </submittedName>
</protein>
<comment type="caution">
    <text evidence="2">The sequence shown here is derived from an EMBL/GenBank/DDBJ whole genome shotgun (WGS) entry which is preliminary data.</text>
</comment>
<name>A0A8X7P2T1_BRACI</name>
<feature type="compositionally biased region" description="Low complexity" evidence="1">
    <location>
        <begin position="727"/>
        <end position="738"/>
    </location>
</feature>
<evidence type="ECO:0000256" key="1">
    <source>
        <dbReference type="SAM" id="MobiDB-lite"/>
    </source>
</evidence>
<proteinExistence type="predicted"/>
<feature type="region of interest" description="Disordered" evidence="1">
    <location>
        <begin position="345"/>
        <end position="375"/>
    </location>
</feature>
<dbReference type="Proteomes" id="UP000886595">
    <property type="component" value="Unassembled WGS sequence"/>
</dbReference>
<feature type="compositionally biased region" description="Polar residues" evidence="1">
    <location>
        <begin position="1"/>
        <end position="10"/>
    </location>
</feature>
<feature type="region of interest" description="Disordered" evidence="1">
    <location>
        <begin position="715"/>
        <end position="751"/>
    </location>
</feature>